<reference evidence="4 6" key="1">
    <citation type="journal article" date="2016" name="Genome Announc.">
        <title>Complete Genome Sequence of the Amino Acid-Fermenting Clostridium propionicum X2 (DSM 1682).</title>
        <authorList>
            <person name="Poehlein A."/>
            <person name="Schlien K."/>
            <person name="Chowdhury N.P."/>
            <person name="Gottschalk G."/>
            <person name="Buckel W."/>
            <person name="Daniel R."/>
        </authorList>
    </citation>
    <scope>NUCLEOTIDE SEQUENCE [LARGE SCALE GENOMIC DNA]</scope>
    <source>
        <strain evidence="4 6">X2</strain>
    </source>
</reference>
<dbReference type="InterPro" id="IPR050624">
    <property type="entry name" value="HTH-type_Tx_Regulator"/>
</dbReference>
<dbReference type="EMBL" id="FQUA01000010">
    <property type="protein sequence ID" value="SHE92329.1"/>
    <property type="molecule type" value="Genomic_DNA"/>
</dbReference>
<protein>
    <submittedName>
        <fullName evidence="4">HTH-type transcriptional repressor KstR2</fullName>
    </submittedName>
    <submittedName>
        <fullName evidence="5">Transcriptional regulator, TetR family</fullName>
    </submittedName>
</protein>
<evidence type="ECO:0000259" key="3">
    <source>
        <dbReference type="PROSITE" id="PS50977"/>
    </source>
</evidence>
<sequence length="216" mass="24444">MGRNKYPEETVEKILEVSLKLFLEKGYDNVIIRDIANELGGLTKGAVYHHFKSKEEILSALNKSIFEKNNPFIQARKDTELNGLQKIKKVLKLSLLDADKQAMDIASLPLIKNPRFLANVLDNQINVVAPLLAEMIEEGIEDGSIQTECPKQLSELFVLMTNLWLTPTVFPTNKDEIMDKIVLVKEVFDNLGLPVFDEEITLLCNEVANEFKNNTV</sequence>
<dbReference type="PANTHER" id="PTHR43479:SF11">
    <property type="entry name" value="ACREF_ENVCD OPERON REPRESSOR-RELATED"/>
    <property type="match status" value="1"/>
</dbReference>
<reference evidence="7" key="4">
    <citation type="submission" date="2016-11" db="EMBL/GenBank/DDBJ databases">
        <authorList>
            <person name="Jaros S."/>
            <person name="Januszkiewicz K."/>
            <person name="Wedrychowicz H."/>
        </authorList>
    </citation>
    <scope>NUCLEOTIDE SEQUENCE [LARGE SCALE GENOMIC DNA]</scope>
    <source>
        <strain evidence="7">DSM 1682</strain>
    </source>
</reference>
<evidence type="ECO:0000313" key="5">
    <source>
        <dbReference type="EMBL" id="SHE92329.1"/>
    </source>
</evidence>
<dbReference type="AlphaFoldDB" id="A0A0X1U6N2"/>
<name>A0A0X1U6N2_ANAPI</name>
<feature type="DNA-binding region" description="H-T-H motif" evidence="2">
    <location>
        <begin position="32"/>
        <end position="51"/>
    </location>
</feature>
<feature type="domain" description="HTH tetR-type" evidence="3">
    <location>
        <begin position="8"/>
        <end position="69"/>
    </location>
</feature>
<keyword evidence="1 2" id="KW-0238">DNA-binding</keyword>
<dbReference type="OrthoDB" id="9814200at2"/>
<accession>A0A0X1U6N2</accession>
<dbReference type="PROSITE" id="PS50977">
    <property type="entry name" value="HTH_TETR_2"/>
    <property type="match status" value="1"/>
</dbReference>
<proteinExistence type="predicted"/>
<dbReference type="KEGG" id="cpro:CPRO_09930"/>
<dbReference type="InterPro" id="IPR009057">
    <property type="entry name" value="Homeodomain-like_sf"/>
</dbReference>
<dbReference type="Proteomes" id="UP000068026">
    <property type="component" value="Chromosome"/>
</dbReference>
<dbReference type="Pfam" id="PF00440">
    <property type="entry name" value="TetR_N"/>
    <property type="match status" value="1"/>
</dbReference>
<reference evidence="5" key="3">
    <citation type="submission" date="2016-11" db="EMBL/GenBank/DDBJ databases">
        <authorList>
            <person name="Varghese N."/>
            <person name="Submissions S."/>
        </authorList>
    </citation>
    <scope>NUCLEOTIDE SEQUENCE</scope>
    <source>
        <strain evidence="5">DSM 1682</strain>
    </source>
</reference>
<organism evidence="5 7">
    <name type="scientific">Anaerotignum propionicum DSM 1682</name>
    <dbReference type="NCBI Taxonomy" id="991789"/>
    <lineage>
        <taxon>Bacteria</taxon>
        <taxon>Bacillati</taxon>
        <taxon>Bacillota</taxon>
        <taxon>Clostridia</taxon>
        <taxon>Lachnospirales</taxon>
        <taxon>Anaerotignaceae</taxon>
        <taxon>Anaerotignum</taxon>
    </lineage>
</organism>
<dbReference type="EMBL" id="CP014223">
    <property type="protein sequence ID" value="AMJ40588.1"/>
    <property type="molecule type" value="Genomic_DNA"/>
</dbReference>
<evidence type="ECO:0000313" key="4">
    <source>
        <dbReference type="EMBL" id="AMJ40588.1"/>
    </source>
</evidence>
<dbReference type="InterPro" id="IPR001647">
    <property type="entry name" value="HTH_TetR"/>
</dbReference>
<dbReference type="Gene3D" id="1.10.357.10">
    <property type="entry name" value="Tetracycline Repressor, domain 2"/>
    <property type="match status" value="1"/>
</dbReference>
<keyword evidence="6" id="KW-1185">Reference proteome</keyword>
<dbReference type="PANTHER" id="PTHR43479">
    <property type="entry name" value="ACREF/ENVCD OPERON REPRESSOR-RELATED"/>
    <property type="match status" value="1"/>
</dbReference>
<evidence type="ECO:0000313" key="7">
    <source>
        <dbReference type="Proteomes" id="UP000184204"/>
    </source>
</evidence>
<evidence type="ECO:0000256" key="1">
    <source>
        <dbReference type="ARBA" id="ARBA00023125"/>
    </source>
</evidence>
<dbReference type="SUPFAM" id="SSF46689">
    <property type="entry name" value="Homeodomain-like"/>
    <property type="match status" value="1"/>
</dbReference>
<evidence type="ECO:0000256" key="2">
    <source>
        <dbReference type="PROSITE-ProRule" id="PRU00335"/>
    </source>
</evidence>
<evidence type="ECO:0000313" key="6">
    <source>
        <dbReference type="Proteomes" id="UP000068026"/>
    </source>
</evidence>
<dbReference type="Proteomes" id="UP000184204">
    <property type="component" value="Unassembled WGS sequence"/>
</dbReference>
<reference evidence="6" key="2">
    <citation type="submission" date="2016-01" db="EMBL/GenBank/DDBJ databases">
        <authorList>
            <person name="Poehlein A."/>
            <person name="Schlien K."/>
            <person name="Gottschalk G."/>
            <person name="Buckel W."/>
            <person name="Daniel R."/>
        </authorList>
    </citation>
    <scope>NUCLEOTIDE SEQUENCE [LARGE SCALE GENOMIC DNA]</scope>
    <source>
        <strain evidence="6">X2</strain>
    </source>
</reference>
<gene>
    <name evidence="4" type="primary">kstR2_2</name>
    <name evidence="4" type="ORF">CPRO_09930</name>
    <name evidence="5" type="ORF">SAMN02745151_02236</name>
</gene>
<dbReference type="GO" id="GO:0003677">
    <property type="term" value="F:DNA binding"/>
    <property type="evidence" value="ECO:0007669"/>
    <property type="project" value="UniProtKB-UniRule"/>
</dbReference>